<dbReference type="SMART" id="SM00993">
    <property type="entry name" value="YL1_C"/>
    <property type="match status" value="1"/>
</dbReference>
<gene>
    <name evidence="4" type="ORF">CTEN210_05140</name>
</gene>
<sequence length="755" mass="83935">MENTVALERTKRKTAGTRMSSLVGKAAEDDEAFWSHSTWAEDKVDMSDDGSFHESDEDSAAKVDTFDSDFDDSEGEDDGNEMEGEEEIKKEERRTKRAADKKNNIPSISKELQKLRADAARRKAGKSSVGKSTSAIPARKSSRAKASTFSVSDIVGKRSLQKSTKGNEQTGQKPKHKRCFTQEELLIEAVSHTEAENHKWLLNRKRLQVEEHSRAEHSKRSGNSAAERKVISKFNSRRGCLNTFTFPEMDHVPEIFTRGKTSEEQRTQVVAKIQKENLCVITGKKARYKDPKTKLGYYDLNAFKELRRRYEAGETLDQRIYEESKPPTKDEKELCGSSNKNNNAAQMEHHDTSMTKVSQDKTGHIKSNGAQKTAKRKKSATMKANVDLKKNASSFNSKSLDQTEVKTDSNSLKENNGACEKNGSESATKITAKDVFLSNGSKVPESIKSTSNSKSTESIDESNSQSLSRDKSISYTKPSSDVMEKLEIKSVDEKLSEQTTDTTKCKTVNTPSSSAVGKSTIDQTSRKRSNSSTSLSSTSKRKRSSSNLSQTTSKSSSEVPRKSSNASDSRRSRNDSGGMEKIANVSTASQLQNSNIDQQNSLPSSIMSSCTQQTIPVVPSQNFSTPFMAQQNQHVPSQLLQAQAQNQALVNMQMKTLNELQSIEMTLNQCNPMNVNMNPPTDMAMMMNLGNAIQYPANMIPMYPNQGSLPIPAVIQQQQLMQQQQNLEMLLRNQQQNPNQNNSSNQNQGNSDKPW</sequence>
<dbReference type="InterPro" id="IPR046757">
    <property type="entry name" value="YL1_N"/>
</dbReference>
<dbReference type="Pfam" id="PF08265">
    <property type="entry name" value="YL1_C"/>
    <property type="match status" value="1"/>
</dbReference>
<feature type="compositionally biased region" description="Polar residues" evidence="2">
    <location>
        <begin position="584"/>
        <end position="607"/>
    </location>
</feature>
<reference evidence="4 5" key="1">
    <citation type="journal article" date="2021" name="Sci. Rep.">
        <title>The genome of the diatom Chaetoceros tenuissimus carries an ancient integrated fragment of an extant virus.</title>
        <authorList>
            <person name="Hongo Y."/>
            <person name="Kimura K."/>
            <person name="Takaki Y."/>
            <person name="Yoshida Y."/>
            <person name="Baba S."/>
            <person name="Kobayashi G."/>
            <person name="Nagasaki K."/>
            <person name="Hano T."/>
            <person name="Tomaru Y."/>
        </authorList>
    </citation>
    <scope>NUCLEOTIDE SEQUENCE [LARGE SCALE GENOMIC DNA]</scope>
    <source>
        <strain evidence="4 5">NIES-3715</strain>
    </source>
</reference>
<feature type="compositionally biased region" description="Polar residues" evidence="2">
    <location>
        <begin position="511"/>
        <end position="523"/>
    </location>
</feature>
<evidence type="ECO:0000259" key="3">
    <source>
        <dbReference type="SMART" id="SM00993"/>
    </source>
</evidence>
<protein>
    <recommendedName>
        <fullName evidence="3">Vps72/YL1 C-terminal domain-containing protein</fullName>
    </recommendedName>
</protein>
<name>A0AAD3H3K9_9STRA</name>
<feature type="compositionally biased region" description="Basic and acidic residues" evidence="2">
    <location>
        <begin position="347"/>
        <end position="363"/>
    </location>
</feature>
<feature type="compositionally biased region" description="Polar residues" evidence="2">
    <location>
        <begin position="447"/>
        <end position="479"/>
    </location>
</feature>
<organism evidence="4 5">
    <name type="scientific">Chaetoceros tenuissimus</name>
    <dbReference type="NCBI Taxonomy" id="426638"/>
    <lineage>
        <taxon>Eukaryota</taxon>
        <taxon>Sar</taxon>
        <taxon>Stramenopiles</taxon>
        <taxon>Ochrophyta</taxon>
        <taxon>Bacillariophyta</taxon>
        <taxon>Coscinodiscophyceae</taxon>
        <taxon>Chaetocerotophycidae</taxon>
        <taxon>Chaetocerotales</taxon>
        <taxon>Chaetocerotaceae</taxon>
        <taxon>Chaetoceros</taxon>
    </lineage>
</organism>
<evidence type="ECO:0000256" key="2">
    <source>
        <dbReference type="SAM" id="MobiDB-lite"/>
    </source>
</evidence>
<dbReference type="Proteomes" id="UP001054902">
    <property type="component" value="Unassembled WGS sequence"/>
</dbReference>
<dbReference type="PANTHER" id="PTHR13275">
    <property type="entry name" value="YL-1 PROTEIN TRANSCRIPTION FACTOR-LIKE 1"/>
    <property type="match status" value="1"/>
</dbReference>
<feature type="compositionally biased region" description="Acidic residues" evidence="2">
    <location>
        <begin position="66"/>
        <end position="86"/>
    </location>
</feature>
<feature type="compositionally biased region" description="Polar residues" evidence="2">
    <location>
        <begin position="336"/>
        <end position="345"/>
    </location>
</feature>
<feature type="region of interest" description="Disordered" evidence="2">
    <location>
        <begin position="493"/>
        <end position="607"/>
    </location>
</feature>
<evidence type="ECO:0000256" key="1">
    <source>
        <dbReference type="ARBA" id="ARBA00006832"/>
    </source>
</evidence>
<feature type="compositionally biased region" description="Basic and acidic residues" evidence="2">
    <location>
        <begin position="44"/>
        <end position="65"/>
    </location>
</feature>
<feature type="region of interest" description="Disordered" evidence="2">
    <location>
        <begin position="322"/>
        <end position="479"/>
    </location>
</feature>
<feature type="compositionally biased region" description="Polar residues" evidence="2">
    <location>
        <begin position="161"/>
        <end position="172"/>
    </location>
</feature>
<dbReference type="Pfam" id="PF05764">
    <property type="entry name" value="YL1"/>
    <property type="match status" value="1"/>
</dbReference>
<feature type="compositionally biased region" description="Low complexity" evidence="2">
    <location>
        <begin position="499"/>
        <end position="510"/>
    </location>
</feature>
<evidence type="ECO:0000313" key="4">
    <source>
        <dbReference type="EMBL" id="GFH48664.1"/>
    </source>
</evidence>
<feature type="region of interest" description="Disordered" evidence="2">
    <location>
        <begin position="1"/>
        <end position="22"/>
    </location>
</feature>
<keyword evidence="5" id="KW-1185">Reference proteome</keyword>
<feature type="compositionally biased region" description="Basic and acidic residues" evidence="2">
    <location>
        <begin position="87"/>
        <end position="103"/>
    </location>
</feature>
<proteinExistence type="inferred from homology"/>
<dbReference type="InterPro" id="IPR013272">
    <property type="entry name" value="Vps72/YL1_C"/>
</dbReference>
<evidence type="ECO:0000313" key="5">
    <source>
        <dbReference type="Proteomes" id="UP001054902"/>
    </source>
</evidence>
<dbReference type="AlphaFoldDB" id="A0AAD3H3K9"/>
<dbReference type="GO" id="GO:0005634">
    <property type="term" value="C:nucleus"/>
    <property type="evidence" value="ECO:0007669"/>
    <property type="project" value="TreeGrafter"/>
</dbReference>
<feature type="domain" description="Vps72/YL1 C-terminal" evidence="3">
    <location>
        <begin position="277"/>
        <end position="306"/>
    </location>
</feature>
<dbReference type="PANTHER" id="PTHR13275:SF4">
    <property type="entry name" value="VACUOLAR PROTEIN SORTING-ASSOCIATED PROTEIN 72 HOMOLOG"/>
    <property type="match status" value="1"/>
</dbReference>
<feature type="compositionally biased region" description="Polar residues" evidence="2">
    <location>
        <begin position="391"/>
        <end position="400"/>
    </location>
</feature>
<feature type="region of interest" description="Disordered" evidence="2">
    <location>
        <begin position="44"/>
        <end position="177"/>
    </location>
</feature>
<accession>A0AAD3H3K9</accession>
<feature type="compositionally biased region" description="Low complexity" evidence="2">
    <location>
        <begin position="545"/>
        <end position="567"/>
    </location>
</feature>
<dbReference type="EMBL" id="BLLK01000029">
    <property type="protein sequence ID" value="GFH48664.1"/>
    <property type="molecule type" value="Genomic_DNA"/>
</dbReference>
<feature type="compositionally biased region" description="Basic and acidic residues" evidence="2">
    <location>
        <begin position="111"/>
        <end position="121"/>
    </location>
</feature>
<feature type="compositionally biased region" description="Basic and acidic residues" evidence="2">
    <location>
        <begin position="322"/>
        <end position="334"/>
    </location>
</feature>
<comment type="similarity">
    <text evidence="1">Belongs to the VPS72/YL1 family.</text>
</comment>
<feature type="region of interest" description="Disordered" evidence="2">
    <location>
        <begin position="735"/>
        <end position="755"/>
    </location>
</feature>
<comment type="caution">
    <text evidence="4">The sequence shown here is derived from an EMBL/GenBank/DDBJ whole genome shotgun (WGS) entry which is preliminary data.</text>
</comment>